<dbReference type="SUPFAM" id="SSF101790">
    <property type="entry name" value="Aminomethyltransferase beta-barrel domain"/>
    <property type="match status" value="1"/>
</dbReference>
<feature type="domain" description="Aminomethyltransferase C-terminal" evidence="5">
    <location>
        <begin position="895"/>
        <end position="980"/>
    </location>
</feature>
<accession>A0A2A4FYJ5</accession>
<evidence type="ECO:0000259" key="3">
    <source>
        <dbReference type="Pfam" id="PF01571"/>
    </source>
</evidence>
<dbReference type="Pfam" id="PF13510">
    <property type="entry name" value="Fer2_4"/>
    <property type="match status" value="1"/>
</dbReference>
<dbReference type="GO" id="GO:0046653">
    <property type="term" value="P:tetrahydrofolate metabolic process"/>
    <property type="evidence" value="ECO:0007669"/>
    <property type="project" value="InterPro"/>
</dbReference>
<dbReference type="InterPro" id="IPR041854">
    <property type="entry name" value="BFD-like_2Fe2S-bd_dom_sf"/>
</dbReference>
<keyword evidence="2" id="KW-0560">Oxidoreductase</keyword>
<dbReference type="InterPro" id="IPR006222">
    <property type="entry name" value="GCVT_N"/>
</dbReference>
<evidence type="ECO:0000259" key="4">
    <source>
        <dbReference type="Pfam" id="PF07992"/>
    </source>
</evidence>
<evidence type="ECO:0000313" key="8">
    <source>
        <dbReference type="Proteomes" id="UP000218934"/>
    </source>
</evidence>
<evidence type="ECO:0000259" key="6">
    <source>
        <dbReference type="Pfam" id="PF17806"/>
    </source>
</evidence>
<dbReference type="SUPFAM" id="SSF103025">
    <property type="entry name" value="Folate-binding domain"/>
    <property type="match status" value="1"/>
</dbReference>
<dbReference type="InterPro" id="IPR041117">
    <property type="entry name" value="SoxA_A3"/>
</dbReference>
<sequence length="988" mass="106373">MKDSFRLSDKGRIDRGRPVSFSFDGRRMTAYAGDTLASALLANGVHLVGRSFKYHRPRGVLGAGVEEPNALVTIDRGPGRVQPNVQATTVEVHEGLVARSQNRWPSLRWDIGAINDAASALIPAGFYYKTFMWPRSAWKTVYEPAIRRSAGLGPPPTDADPDSYALQYDHCEVLVVGAGPAGLAAALAASTGRARVILCDERSELGGSLLADPDAVIDGMDAWTWLERTTAELSARPNVTILTRTTAFRYGSHNMISLAERVSDHVADAAPGSLRERWRQVRAGRVILATGAHERPIVFKGNDRPGVMLASAARAYLNRYGVRLGRAGVVLTRDDSGYQTAFDLARAGIATTIADLRTALPALLAGEAAKLGIEVIRGAKPLKTTGRLRVTSVEIALPGGRRRTFRCDLVLMAGGWTPTVHLFSQTRGALRWDERLEAYIPGESSEALTCVGACQGDFPTSAALQNGFAAGASAVGVEPGRAPLCARADGAIDMRQTPMSVAADSAMAFIDFQNDVTSKDLRLAVREGFLSVEHFKRYTTTGMATDQGRTSNVNAMAVVGEAMGVPMGQVGITTFRPPYTPVTFGTLAGNNRGEGFLPARLTPTHEWAVARSAVFEDVGLWKRARYFPQDGESMEAAVRRECRITRAAAGILDASTLGKIEVVGPDAAEFMNRMYVNAWTKLKPGGCRYGVLLRDDGFIFDDGVVGRLAEDRFHVTTTTGGAAGVFNLMEDYLQTEWPDLDVWLTSTTEQWAVVAVQGPRARDILAPLVEGIDLSVEAFPHMAVREGRIAGVPTRLFRVSFTGELGFEVNVPSSRGLEVWEAIWAQGHKYGATVYGTETLHVLRAEKGFIIVGQETDGTVTPDDVGLTWAIGKAKRDFVGKRSLTLAGPASPDRKQLVGLLPSGHSTVPDEGAQLVRDSALTPFSAQGHVTSAYWSEALGGPIALGLLKNGRARHGELVRATSLDGAPTLWRVCEPVFLDPKGERLNA</sequence>
<comment type="caution">
    <text evidence="7">The sequence shown here is derived from an EMBL/GenBank/DDBJ whole genome shotgun (WGS) entry which is preliminary data.</text>
</comment>
<dbReference type="GO" id="GO:0008115">
    <property type="term" value="F:sarcosine oxidase activity"/>
    <property type="evidence" value="ECO:0007669"/>
    <property type="project" value="InterPro"/>
</dbReference>
<reference evidence="7 8" key="1">
    <citation type="submission" date="2017-09" db="EMBL/GenBank/DDBJ databases">
        <title>The Catabolism of 3,6-Dichlorosalicylic acid is Initiated by the Cytochrome P450 Monooxygenase DsmABC in Rhizorhabdus dicambivorans Ndbn-20.</title>
        <authorList>
            <person name="Na L."/>
        </authorList>
    </citation>
    <scope>NUCLEOTIDE SEQUENCE [LARGE SCALE GENOMIC DNA]</scope>
    <source>
        <strain evidence="7 8">Ndbn-20m</strain>
    </source>
</reference>
<dbReference type="Gene3D" id="3.50.50.60">
    <property type="entry name" value="FAD/NAD(P)-binding domain"/>
    <property type="match status" value="1"/>
</dbReference>
<dbReference type="Pfam" id="PF01571">
    <property type="entry name" value="GCV_T"/>
    <property type="match status" value="1"/>
</dbReference>
<dbReference type="Proteomes" id="UP000218934">
    <property type="component" value="Unassembled WGS sequence"/>
</dbReference>
<dbReference type="PANTHER" id="PTHR43757">
    <property type="entry name" value="AMINOMETHYLTRANSFERASE"/>
    <property type="match status" value="1"/>
</dbReference>
<dbReference type="AlphaFoldDB" id="A0A2A4FYJ5"/>
<evidence type="ECO:0000256" key="1">
    <source>
        <dbReference type="ARBA" id="ARBA00008609"/>
    </source>
</evidence>
<feature type="domain" description="GCVT N-terminal" evidence="3">
    <location>
        <begin position="605"/>
        <end position="875"/>
    </location>
</feature>
<dbReference type="PIRSF" id="PIRSF037980">
    <property type="entry name" value="SoxA"/>
    <property type="match status" value="1"/>
</dbReference>
<dbReference type="InterPro" id="IPR042204">
    <property type="entry name" value="2Fe-2S-bd_N"/>
</dbReference>
<dbReference type="Pfam" id="PF07992">
    <property type="entry name" value="Pyr_redox_2"/>
    <property type="match status" value="1"/>
</dbReference>
<dbReference type="InterPro" id="IPR027266">
    <property type="entry name" value="TrmE/GcvT-like"/>
</dbReference>
<comment type="similarity">
    <text evidence="1">Belongs to the GcvT family.</text>
</comment>
<evidence type="ECO:0000313" key="7">
    <source>
        <dbReference type="EMBL" id="PCE42507.1"/>
    </source>
</evidence>
<evidence type="ECO:0000259" key="5">
    <source>
        <dbReference type="Pfam" id="PF08669"/>
    </source>
</evidence>
<dbReference type="PRINTS" id="PR00411">
    <property type="entry name" value="PNDRDTASEI"/>
</dbReference>
<protein>
    <submittedName>
        <fullName evidence="7">Sarcosine oxidase subunit alpha family protein</fullName>
    </submittedName>
</protein>
<dbReference type="KEGG" id="rdi:CMV14_07285"/>
<dbReference type="InterPro" id="IPR036188">
    <property type="entry name" value="FAD/NAD-bd_sf"/>
</dbReference>
<keyword evidence="8" id="KW-1185">Reference proteome</keyword>
<dbReference type="InterPro" id="IPR023753">
    <property type="entry name" value="FAD/NAD-binding_dom"/>
</dbReference>
<dbReference type="NCBIfam" id="TIGR01372">
    <property type="entry name" value="soxA"/>
    <property type="match status" value="1"/>
</dbReference>
<dbReference type="InterPro" id="IPR028896">
    <property type="entry name" value="GcvT/YgfZ/DmdA"/>
</dbReference>
<dbReference type="Pfam" id="PF08669">
    <property type="entry name" value="GCV_T_C"/>
    <property type="match status" value="1"/>
</dbReference>
<dbReference type="PANTHER" id="PTHR43757:SF2">
    <property type="entry name" value="AMINOMETHYLTRANSFERASE, MITOCHONDRIAL"/>
    <property type="match status" value="1"/>
</dbReference>
<dbReference type="Gene3D" id="3.30.1360.120">
    <property type="entry name" value="Probable tRNA modification gtpase trme, domain 1"/>
    <property type="match status" value="1"/>
</dbReference>
<feature type="domain" description="SoxA A3" evidence="6">
    <location>
        <begin position="508"/>
        <end position="589"/>
    </location>
</feature>
<dbReference type="Gene3D" id="3.10.20.440">
    <property type="entry name" value="2Fe-2S iron-sulphur cluster binding domain, sarcosine oxidase, alpha subunit, N-terminal domain"/>
    <property type="match status" value="1"/>
</dbReference>
<dbReference type="RefSeq" id="WP_066960486.1">
    <property type="nucleotide sequence ID" value="NZ_CP023449.1"/>
</dbReference>
<dbReference type="OrthoDB" id="5287468at2"/>
<dbReference type="PRINTS" id="PR00368">
    <property type="entry name" value="FADPNR"/>
</dbReference>
<proteinExistence type="inferred from homology"/>
<dbReference type="InterPro" id="IPR029043">
    <property type="entry name" value="GcvT/YgfZ_C"/>
</dbReference>
<feature type="domain" description="FAD/NAD(P)-binding" evidence="4">
    <location>
        <begin position="172"/>
        <end position="434"/>
    </location>
</feature>
<dbReference type="InterPro" id="IPR006277">
    <property type="entry name" value="Sarcosine_oxidase_asu"/>
</dbReference>
<dbReference type="SUPFAM" id="SSF51905">
    <property type="entry name" value="FAD/NAD(P)-binding domain"/>
    <property type="match status" value="1"/>
</dbReference>
<dbReference type="InterPro" id="IPR013977">
    <property type="entry name" value="GcvT_C"/>
</dbReference>
<dbReference type="Pfam" id="PF17806">
    <property type="entry name" value="SO_alpha_A3"/>
    <property type="match status" value="1"/>
</dbReference>
<dbReference type="Gene3D" id="1.10.10.1100">
    <property type="entry name" value="BFD-like [2Fe-2S]-binding domain"/>
    <property type="match status" value="1"/>
</dbReference>
<name>A0A2A4FYJ5_9SPHN</name>
<organism evidence="7 8">
    <name type="scientific">Rhizorhabdus dicambivorans</name>
    <dbReference type="NCBI Taxonomy" id="1850238"/>
    <lineage>
        <taxon>Bacteria</taxon>
        <taxon>Pseudomonadati</taxon>
        <taxon>Pseudomonadota</taxon>
        <taxon>Alphaproteobacteria</taxon>
        <taxon>Sphingomonadales</taxon>
        <taxon>Sphingomonadaceae</taxon>
        <taxon>Rhizorhabdus</taxon>
    </lineage>
</organism>
<evidence type="ECO:0000256" key="2">
    <source>
        <dbReference type="ARBA" id="ARBA00023002"/>
    </source>
</evidence>
<dbReference type="EMBL" id="NWUF01000007">
    <property type="protein sequence ID" value="PCE42507.1"/>
    <property type="molecule type" value="Genomic_DNA"/>
</dbReference>
<gene>
    <name evidence="7" type="ORF">COO09_08795</name>
</gene>